<evidence type="ECO:0000313" key="11">
    <source>
        <dbReference type="Proteomes" id="UP000377798"/>
    </source>
</evidence>
<dbReference type="InterPro" id="IPR025720">
    <property type="entry name" value="RibU"/>
</dbReference>
<comment type="caution">
    <text evidence="10">The sequence shown here is derived from an EMBL/GenBank/DDBJ whole genome shotgun (WGS) entry which is preliminary data.</text>
</comment>
<accession>A0A8H2QXJ7</accession>
<evidence type="ECO:0000256" key="2">
    <source>
        <dbReference type="ARBA" id="ARBA00005540"/>
    </source>
</evidence>
<dbReference type="Pfam" id="PF12822">
    <property type="entry name" value="ECF_trnsprt"/>
    <property type="match status" value="1"/>
</dbReference>
<dbReference type="PIRSF" id="PIRSF037778">
    <property type="entry name" value="UCP037778_transp_RibU"/>
    <property type="match status" value="1"/>
</dbReference>
<dbReference type="EMBL" id="CAACYI010000001">
    <property type="protein sequence ID" value="VFB15869.1"/>
    <property type="molecule type" value="Genomic_DNA"/>
</dbReference>
<dbReference type="InterPro" id="IPR024529">
    <property type="entry name" value="ECF_trnsprt_substrate-spec"/>
</dbReference>
<proteinExistence type="inferred from homology"/>
<feature type="transmembrane region" description="Helical" evidence="9">
    <location>
        <begin position="118"/>
        <end position="141"/>
    </location>
</feature>
<feature type="transmembrane region" description="Helical" evidence="9">
    <location>
        <begin position="21"/>
        <end position="41"/>
    </location>
</feature>
<dbReference type="RefSeq" id="WP_131748310.1">
    <property type="nucleotide sequence ID" value="NZ_CAACYI010000001.1"/>
</dbReference>
<keyword evidence="4 8" id="KW-1003">Cell membrane</keyword>
<evidence type="ECO:0000256" key="1">
    <source>
        <dbReference type="ARBA" id="ARBA00004651"/>
    </source>
</evidence>
<evidence type="ECO:0000256" key="6">
    <source>
        <dbReference type="ARBA" id="ARBA00022989"/>
    </source>
</evidence>
<comment type="function">
    <text evidence="8">Probably a riboflavin-binding protein that interacts with the energy-coupling factor (ECF) ABC-transporter complex.</text>
</comment>
<protein>
    <recommendedName>
        <fullName evidence="8">Riboflavin transporter</fullName>
    </recommendedName>
</protein>
<feature type="transmembrane region" description="Helical" evidence="9">
    <location>
        <begin position="171"/>
        <end position="195"/>
    </location>
</feature>
<evidence type="ECO:0000256" key="4">
    <source>
        <dbReference type="ARBA" id="ARBA00022475"/>
    </source>
</evidence>
<keyword evidence="5 9" id="KW-0812">Transmembrane</keyword>
<evidence type="ECO:0000256" key="9">
    <source>
        <dbReference type="SAM" id="Phobius"/>
    </source>
</evidence>
<comment type="subcellular location">
    <subcellularLocation>
        <location evidence="1">Cell membrane</location>
        <topology evidence="1">Multi-pass membrane protein</topology>
    </subcellularLocation>
</comment>
<dbReference type="PANTHER" id="PTHR38438">
    <property type="entry name" value="RIBOFLAVIN TRANSPORTER RIBU"/>
    <property type="match status" value="1"/>
</dbReference>
<sequence length="204" mass="22380">MNQVNIKSVRPRMATRTMTKISVLSVIAFILMYVDFPITFLAPGFIKMDISDVPALIGGFAMGPLAGMIIEGIKVILEMIFKGTTTGGVGELSNFLVGCAFVIPSSLIYHHHKSYRSALIGLVVSILVMTAFSTVSNYFFIFPLYSKFMPMDAIIAAGSAISHKVTDLWSLMVYCMIPFNLFKGVVAGLVTLLLYKRVSPILHK</sequence>
<dbReference type="AlphaFoldDB" id="A0A8H2QXJ7"/>
<keyword evidence="3 8" id="KW-0813">Transport</keyword>
<dbReference type="GO" id="GO:0032217">
    <property type="term" value="F:riboflavin transmembrane transporter activity"/>
    <property type="evidence" value="ECO:0007669"/>
    <property type="project" value="UniProtKB-UniRule"/>
</dbReference>
<evidence type="ECO:0000256" key="8">
    <source>
        <dbReference type="PIRNR" id="PIRNR037778"/>
    </source>
</evidence>
<evidence type="ECO:0000256" key="5">
    <source>
        <dbReference type="ARBA" id="ARBA00022692"/>
    </source>
</evidence>
<evidence type="ECO:0000313" key="10">
    <source>
        <dbReference type="EMBL" id="VFB15869.1"/>
    </source>
</evidence>
<gene>
    <name evidence="10" type="primary">ribU</name>
    <name evidence="10" type="ORF">NCTC13150_00378</name>
</gene>
<feature type="transmembrane region" description="Helical" evidence="9">
    <location>
        <begin position="53"/>
        <end position="73"/>
    </location>
</feature>
<dbReference type="Proteomes" id="UP000377798">
    <property type="component" value="Unassembled WGS sequence"/>
</dbReference>
<keyword evidence="6 9" id="KW-1133">Transmembrane helix</keyword>
<dbReference type="PANTHER" id="PTHR38438:SF1">
    <property type="entry name" value="RIBOFLAVIN TRANSPORTER RIBU"/>
    <property type="match status" value="1"/>
</dbReference>
<keyword evidence="11" id="KW-1185">Reference proteome</keyword>
<dbReference type="GO" id="GO:0005886">
    <property type="term" value="C:plasma membrane"/>
    <property type="evidence" value="ECO:0007669"/>
    <property type="project" value="UniProtKB-SubCell"/>
</dbReference>
<keyword evidence="7 8" id="KW-0472">Membrane</keyword>
<reference evidence="10 11" key="1">
    <citation type="submission" date="2019-02" db="EMBL/GenBank/DDBJ databases">
        <authorList>
            <consortium name="Pathogen Informatics"/>
        </authorList>
    </citation>
    <scope>NUCLEOTIDE SEQUENCE [LARGE SCALE GENOMIC DNA]</scope>
    <source>
        <strain evidence="10 11">3012STDY7089603</strain>
    </source>
</reference>
<evidence type="ECO:0000256" key="3">
    <source>
        <dbReference type="ARBA" id="ARBA00022448"/>
    </source>
</evidence>
<organism evidence="10 11">
    <name type="scientific">Urinicoccus massiliensis</name>
    <dbReference type="NCBI Taxonomy" id="1723382"/>
    <lineage>
        <taxon>Bacteria</taxon>
        <taxon>Bacillati</taxon>
        <taxon>Bacillota</taxon>
        <taxon>Tissierellia</taxon>
        <taxon>Tissierellales</taxon>
        <taxon>Peptoniphilaceae</taxon>
        <taxon>Urinicoccus</taxon>
    </lineage>
</organism>
<name>A0A8H2QXJ7_9FIRM</name>
<comment type="similarity">
    <text evidence="2 8">Belongs to the prokaryotic riboflavin transporter (P-RFT) (TC 2.A.87) family.</text>
</comment>
<dbReference type="Gene3D" id="1.10.1760.20">
    <property type="match status" value="1"/>
</dbReference>
<evidence type="ECO:0000256" key="7">
    <source>
        <dbReference type="ARBA" id="ARBA00023136"/>
    </source>
</evidence>